<dbReference type="GO" id="GO:0005886">
    <property type="term" value="C:plasma membrane"/>
    <property type="evidence" value="ECO:0007669"/>
    <property type="project" value="UniProtKB-SubCell"/>
</dbReference>
<name>W7QXM6_9ALTE</name>
<evidence type="ECO:0000256" key="13">
    <source>
        <dbReference type="NCBIfam" id="TIGR01474"/>
    </source>
</evidence>
<keyword evidence="11 12" id="KW-0472">Membrane</keyword>
<evidence type="ECO:0000256" key="11">
    <source>
        <dbReference type="ARBA" id="ARBA00023136"/>
    </source>
</evidence>
<comment type="cofactor">
    <cofactor evidence="1 12">
        <name>Mg(2+)</name>
        <dbReference type="ChEBI" id="CHEBI:18420"/>
    </cofactor>
</comment>
<dbReference type="FunFam" id="1.10.357.140:FF:000002">
    <property type="entry name" value="4-hydroxybenzoate octaprenyltransferase"/>
    <property type="match status" value="1"/>
</dbReference>
<evidence type="ECO:0000256" key="12">
    <source>
        <dbReference type="HAMAP-Rule" id="MF_01635"/>
    </source>
</evidence>
<dbReference type="OrthoDB" id="9782418at2"/>
<dbReference type="Gene3D" id="1.20.120.1780">
    <property type="entry name" value="UbiA prenyltransferase"/>
    <property type="match status" value="1"/>
</dbReference>
<dbReference type="Gene3D" id="1.10.357.140">
    <property type="entry name" value="UbiA prenyltransferase"/>
    <property type="match status" value="1"/>
</dbReference>
<keyword evidence="9 12" id="KW-0460">Magnesium</keyword>
<protein>
    <recommendedName>
        <fullName evidence="12 13">4-hydroxybenzoate octaprenyltransferase</fullName>
        <ecNumber evidence="12 13">2.5.1.39</ecNumber>
    </recommendedName>
    <alternativeName>
        <fullName evidence="12">4-HB polyprenyltransferase</fullName>
    </alternativeName>
</protein>
<keyword evidence="4 12" id="KW-1003">Cell membrane</keyword>
<proteinExistence type="inferred from homology"/>
<evidence type="ECO:0000256" key="10">
    <source>
        <dbReference type="ARBA" id="ARBA00022989"/>
    </source>
</evidence>
<comment type="catalytic activity">
    <reaction evidence="12">
        <text>all-trans-octaprenyl diphosphate + 4-hydroxybenzoate = 4-hydroxy-3-(all-trans-octaprenyl)benzoate + diphosphate</text>
        <dbReference type="Rhea" id="RHEA:27782"/>
        <dbReference type="ChEBI" id="CHEBI:1617"/>
        <dbReference type="ChEBI" id="CHEBI:17879"/>
        <dbReference type="ChEBI" id="CHEBI:33019"/>
        <dbReference type="ChEBI" id="CHEBI:57711"/>
        <dbReference type="EC" id="2.5.1.39"/>
    </reaction>
</comment>
<dbReference type="GO" id="GO:0008412">
    <property type="term" value="F:4-hydroxybenzoate polyprenyltransferase activity"/>
    <property type="evidence" value="ECO:0007669"/>
    <property type="project" value="UniProtKB-UniRule"/>
</dbReference>
<evidence type="ECO:0000256" key="3">
    <source>
        <dbReference type="ARBA" id="ARBA00005985"/>
    </source>
</evidence>
<evidence type="ECO:0000256" key="6">
    <source>
        <dbReference type="ARBA" id="ARBA00022679"/>
    </source>
</evidence>
<dbReference type="HAMAP" id="MF_01635">
    <property type="entry name" value="UbiA"/>
    <property type="match status" value="1"/>
</dbReference>
<dbReference type="RefSeq" id="WP_035014535.1">
    <property type="nucleotide sequence ID" value="NZ_ARZY01000016.1"/>
</dbReference>
<dbReference type="EMBL" id="ARZY01000016">
    <property type="protein sequence ID" value="EWH10040.1"/>
    <property type="molecule type" value="Genomic_DNA"/>
</dbReference>
<sequence length="283" mass="31792">MNQLNPYIRLTRLDKPIGIYLLLWPTLWALVAAAQGIPDWKLLVIFSLGVVIMRSAGCVINDFADRKVDGHVKRTNARPLVDGSLTAKQALNAFALLIVCAFVLVLFLNRQTILLSFVAVFLATLYPFMKRYTHLPQLFLGAAFSWAIPMAFMATLQHIPTVAWWLFAANLFWTMAYDTLYAMVDRDDDLKIGVKSTAILFGRFDKAMVFLLQLAMLACCFYAGIILSLQPIYFTTLGLSLGLFIAHQLSIKQRTRAACFTAFKQNHYAGLLILFGLMASYTV</sequence>
<dbReference type="PANTHER" id="PTHR11048:SF28">
    <property type="entry name" value="4-HYDROXYBENZOATE POLYPRENYLTRANSFERASE, MITOCHONDRIAL"/>
    <property type="match status" value="1"/>
</dbReference>
<evidence type="ECO:0000256" key="2">
    <source>
        <dbReference type="ARBA" id="ARBA00004141"/>
    </source>
</evidence>
<evidence type="ECO:0000313" key="15">
    <source>
        <dbReference type="Proteomes" id="UP000019276"/>
    </source>
</evidence>
<dbReference type="Proteomes" id="UP000019276">
    <property type="component" value="Unassembled WGS sequence"/>
</dbReference>
<evidence type="ECO:0000256" key="5">
    <source>
        <dbReference type="ARBA" id="ARBA00022519"/>
    </source>
</evidence>
<feature type="transmembrane region" description="Helical" evidence="12">
    <location>
        <begin position="17"/>
        <end position="37"/>
    </location>
</feature>
<dbReference type="STRING" id="1328313.DS2_09617"/>
<keyword evidence="6 12" id="KW-0808">Transferase</keyword>
<organism evidence="14 15">
    <name type="scientific">Catenovulum agarivorans DS-2</name>
    <dbReference type="NCBI Taxonomy" id="1328313"/>
    <lineage>
        <taxon>Bacteria</taxon>
        <taxon>Pseudomonadati</taxon>
        <taxon>Pseudomonadota</taxon>
        <taxon>Gammaproteobacteria</taxon>
        <taxon>Alteromonadales</taxon>
        <taxon>Alteromonadaceae</taxon>
        <taxon>Catenovulum</taxon>
    </lineage>
</organism>
<evidence type="ECO:0000256" key="7">
    <source>
        <dbReference type="ARBA" id="ARBA00022688"/>
    </source>
</evidence>
<keyword evidence="5 12" id="KW-0997">Cell inner membrane</keyword>
<keyword evidence="10 12" id="KW-1133">Transmembrane helix</keyword>
<dbReference type="UniPathway" id="UPA00232"/>
<feature type="transmembrane region" description="Helical" evidence="12">
    <location>
        <begin position="138"/>
        <end position="156"/>
    </location>
</feature>
<feature type="transmembrane region" description="Helical" evidence="12">
    <location>
        <begin position="43"/>
        <end position="64"/>
    </location>
</feature>
<evidence type="ECO:0000313" key="14">
    <source>
        <dbReference type="EMBL" id="EWH10040.1"/>
    </source>
</evidence>
<dbReference type="InterPro" id="IPR000537">
    <property type="entry name" value="UbiA_prenyltransferase"/>
</dbReference>
<dbReference type="eggNOG" id="COG0382">
    <property type="taxonomic scope" value="Bacteria"/>
</dbReference>
<evidence type="ECO:0000256" key="9">
    <source>
        <dbReference type="ARBA" id="ARBA00022842"/>
    </source>
</evidence>
<accession>W7QXM6</accession>
<evidence type="ECO:0000256" key="4">
    <source>
        <dbReference type="ARBA" id="ARBA00022475"/>
    </source>
</evidence>
<feature type="transmembrane region" description="Helical" evidence="12">
    <location>
        <begin position="162"/>
        <end position="184"/>
    </location>
</feature>
<keyword evidence="8 12" id="KW-0812">Transmembrane</keyword>
<reference evidence="14 15" key="1">
    <citation type="journal article" date="2014" name="Genome Announc.">
        <title>Draft Genome Sequence of the Agar-Degrading Bacterium Catenovulum sp. Strain DS-2, Isolated from Intestines of Haliotis diversicolor.</title>
        <authorList>
            <person name="Shan D."/>
            <person name="Li X."/>
            <person name="Gu Z."/>
            <person name="Wei G."/>
            <person name="Gao Z."/>
            <person name="Shao Z."/>
        </authorList>
    </citation>
    <scope>NUCLEOTIDE SEQUENCE [LARGE SCALE GENOMIC DNA]</scope>
    <source>
        <strain evidence="14 15">DS-2</strain>
    </source>
</reference>
<dbReference type="FunFam" id="1.20.120.1780:FF:000001">
    <property type="entry name" value="4-hydroxybenzoate octaprenyltransferase"/>
    <property type="match status" value="1"/>
</dbReference>
<dbReference type="AlphaFoldDB" id="W7QXM6"/>
<dbReference type="PANTHER" id="PTHR11048">
    <property type="entry name" value="PRENYLTRANSFERASES"/>
    <property type="match status" value="1"/>
</dbReference>
<dbReference type="NCBIfam" id="TIGR01474">
    <property type="entry name" value="ubiA_proteo"/>
    <property type="match status" value="1"/>
</dbReference>
<keyword evidence="15" id="KW-1185">Reference proteome</keyword>
<dbReference type="InterPro" id="IPR006370">
    <property type="entry name" value="HB_polyprenyltransferase-like"/>
</dbReference>
<feature type="transmembrane region" description="Helical" evidence="12">
    <location>
        <begin position="85"/>
        <end position="107"/>
    </location>
</feature>
<keyword evidence="7 12" id="KW-0831">Ubiquinone biosynthesis</keyword>
<feature type="transmembrane region" description="Helical" evidence="12">
    <location>
        <begin position="232"/>
        <end position="251"/>
    </location>
</feature>
<dbReference type="GO" id="GO:0006744">
    <property type="term" value="P:ubiquinone biosynthetic process"/>
    <property type="evidence" value="ECO:0007669"/>
    <property type="project" value="UniProtKB-UniRule"/>
</dbReference>
<evidence type="ECO:0000256" key="1">
    <source>
        <dbReference type="ARBA" id="ARBA00001946"/>
    </source>
</evidence>
<dbReference type="PATRIC" id="fig|1328313.3.peg.1968"/>
<feature type="transmembrane region" description="Helical" evidence="12">
    <location>
        <begin position="204"/>
        <end position="226"/>
    </location>
</feature>
<comment type="subcellular location">
    <subcellularLocation>
        <location evidence="12">Cell inner membrane</location>
        <topology evidence="12">Multi-pass membrane protein</topology>
    </subcellularLocation>
    <subcellularLocation>
        <location evidence="2">Membrane</location>
        <topology evidence="2">Multi-pass membrane protein</topology>
    </subcellularLocation>
</comment>
<dbReference type="Pfam" id="PF01040">
    <property type="entry name" value="UbiA"/>
    <property type="match status" value="1"/>
</dbReference>
<comment type="similarity">
    <text evidence="3 12">Belongs to the UbiA prenyltransferase family.</text>
</comment>
<comment type="pathway">
    <text evidence="12">Cofactor biosynthesis; ubiquinone biosynthesis.</text>
</comment>
<dbReference type="InterPro" id="IPR039653">
    <property type="entry name" value="Prenyltransferase"/>
</dbReference>
<evidence type="ECO:0000256" key="8">
    <source>
        <dbReference type="ARBA" id="ARBA00022692"/>
    </source>
</evidence>
<comment type="function">
    <text evidence="12">Catalyzes the prenylation of para-hydroxybenzoate (PHB) with an all-trans polyprenyl group. Mediates the second step in the final reaction sequence of ubiquinone-8 (UQ-8) biosynthesis, which is the condensation of the polyisoprenoid side chain with PHB, generating the first membrane-bound Q intermediate 3-octaprenyl-4-hydroxybenzoate.</text>
</comment>
<dbReference type="CDD" id="cd13959">
    <property type="entry name" value="PT_UbiA_COQ2"/>
    <property type="match status" value="1"/>
</dbReference>
<dbReference type="InterPro" id="IPR044878">
    <property type="entry name" value="UbiA_sf"/>
</dbReference>
<gene>
    <name evidence="12" type="primary">ubiA</name>
    <name evidence="14" type="ORF">DS2_09617</name>
</gene>
<dbReference type="EC" id="2.5.1.39" evidence="12 13"/>
<feature type="transmembrane region" description="Helical" evidence="12">
    <location>
        <begin position="113"/>
        <end position="129"/>
    </location>
</feature>
<comment type="caution">
    <text evidence="14">The sequence shown here is derived from an EMBL/GenBank/DDBJ whole genome shotgun (WGS) entry which is preliminary data.</text>
</comment>